<keyword evidence="4" id="KW-0863">Zinc-finger</keyword>
<dbReference type="SUPFAM" id="SSF57756">
    <property type="entry name" value="Retrovirus zinc finger-like domains"/>
    <property type="match status" value="1"/>
</dbReference>
<dbReference type="Pfam" id="PF00098">
    <property type="entry name" value="zf-CCHC"/>
    <property type="match status" value="1"/>
</dbReference>
<dbReference type="PROSITE" id="PS50158">
    <property type="entry name" value="ZF_CCHC"/>
    <property type="match status" value="1"/>
</dbReference>
<evidence type="ECO:0000256" key="4">
    <source>
        <dbReference type="PROSITE-ProRule" id="PRU00047"/>
    </source>
</evidence>
<accession>A0AAQ3X0F2</accession>
<dbReference type="PROSITE" id="PS50994">
    <property type="entry name" value="INTEGRASE"/>
    <property type="match status" value="1"/>
</dbReference>
<feature type="domain" description="Integrase catalytic" evidence="9">
    <location>
        <begin position="1043"/>
        <end position="1203"/>
    </location>
</feature>
<feature type="domain" description="Reverse transcriptase" evidence="8">
    <location>
        <begin position="640"/>
        <end position="819"/>
    </location>
</feature>
<dbReference type="GO" id="GO:0003677">
    <property type="term" value="F:DNA binding"/>
    <property type="evidence" value="ECO:0007669"/>
    <property type="project" value="UniProtKB-KW"/>
</dbReference>
<organism evidence="10 11">
    <name type="scientific">Paspalum notatum var. saurae</name>
    <dbReference type="NCBI Taxonomy" id="547442"/>
    <lineage>
        <taxon>Eukaryota</taxon>
        <taxon>Viridiplantae</taxon>
        <taxon>Streptophyta</taxon>
        <taxon>Embryophyta</taxon>
        <taxon>Tracheophyta</taxon>
        <taxon>Spermatophyta</taxon>
        <taxon>Magnoliopsida</taxon>
        <taxon>Liliopsida</taxon>
        <taxon>Poales</taxon>
        <taxon>Poaceae</taxon>
        <taxon>PACMAD clade</taxon>
        <taxon>Panicoideae</taxon>
        <taxon>Andropogonodae</taxon>
        <taxon>Paspaleae</taxon>
        <taxon>Paspalinae</taxon>
        <taxon>Paspalum</taxon>
    </lineage>
</organism>
<name>A0AAQ3X0F2_PASNO</name>
<dbReference type="InterPro" id="IPR056924">
    <property type="entry name" value="SH3_Tf2-1"/>
</dbReference>
<keyword evidence="11" id="KW-1185">Reference proteome</keyword>
<gene>
    <name evidence="10" type="ORF">U9M48_027830</name>
</gene>
<evidence type="ECO:0000256" key="3">
    <source>
        <dbReference type="ARBA" id="ARBA00023125"/>
    </source>
</evidence>
<evidence type="ECO:0000313" key="10">
    <source>
        <dbReference type="EMBL" id="WVZ80346.1"/>
    </source>
</evidence>
<dbReference type="Pfam" id="PF17919">
    <property type="entry name" value="RT_RNaseH_2"/>
    <property type="match status" value="1"/>
</dbReference>
<evidence type="ECO:0000256" key="2">
    <source>
        <dbReference type="ARBA" id="ARBA00022750"/>
    </source>
</evidence>
<dbReference type="InterPro" id="IPR036397">
    <property type="entry name" value="RNaseH_sf"/>
</dbReference>
<dbReference type="Pfam" id="PF17921">
    <property type="entry name" value="Integrase_H2C2"/>
    <property type="match status" value="1"/>
</dbReference>
<proteinExistence type="predicted"/>
<dbReference type="CDD" id="cd00303">
    <property type="entry name" value="retropepsin_like"/>
    <property type="match status" value="1"/>
</dbReference>
<dbReference type="Pfam" id="PF03732">
    <property type="entry name" value="Retrotrans_gag"/>
    <property type="match status" value="1"/>
</dbReference>
<dbReference type="PANTHER" id="PTHR35046">
    <property type="entry name" value="ZINC KNUCKLE (CCHC-TYPE) FAMILY PROTEIN"/>
    <property type="match status" value="1"/>
</dbReference>
<evidence type="ECO:0000256" key="6">
    <source>
        <dbReference type="SAM" id="MobiDB-lite"/>
    </source>
</evidence>
<keyword evidence="4" id="KW-0862">Zinc</keyword>
<dbReference type="Gene3D" id="4.10.60.10">
    <property type="entry name" value="Zinc finger, CCHC-type"/>
    <property type="match status" value="1"/>
</dbReference>
<feature type="domain" description="CCHC-type" evidence="7">
    <location>
        <begin position="323"/>
        <end position="339"/>
    </location>
</feature>
<dbReference type="InterPro" id="IPR043502">
    <property type="entry name" value="DNA/RNA_pol_sf"/>
</dbReference>
<dbReference type="PROSITE" id="PS50878">
    <property type="entry name" value="RT_POL"/>
    <property type="match status" value="1"/>
</dbReference>
<keyword evidence="1" id="KW-0645">Protease</keyword>
<dbReference type="SMART" id="SM00343">
    <property type="entry name" value="ZnF_C2HC"/>
    <property type="match status" value="1"/>
</dbReference>
<dbReference type="InterPro" id="IPR001584">
    <property type="entry name" value="Integrase_cat-core"/>
</dbReference>
<sequence>MEELGKRMDAAEKQIQDLHEALNRRFEQLAEMIRNHIPKSSKEVDDQGQRRKAKLQQNRVDGYRKQYGDYLEEEDVSEVHEEDDLYEQSRRNIGYAENTYKVKAEIPTFNGSVDIEDFLDWLYEVETFFEIMNISQDRKVPLVAYKLKGGAGAWWHRHQEERRLRSEPRIRYWHQMKALLKARFLPADYEQILFTEFQNCAQGNRSVSAYTEEFLRLQVRCNLAETEDQQVARYINGLNEVIRDKLVMQQIWSIDQAQALALKAEKHVKTRKISKSPSYSHPESTSKGYPNKMENKNTQSKSKQPEHKQVAKGRGKRNQNVVKCYKCGEEGHVSSNCPRRKVVNTTRYESEVDEYDDNNDGDSEQEIEEEQDLCEEEGEEVVCVIQRLLCSTPQPDNTQRKKIFGSKCTVNGKVCKLVIDNCSCENLIFQNLVNHLKLVTHDHPNPYTIGWIKKGVNMRITKQCNLPLSLGKYYRSNVLCDVVDMDASHILLGRPWQFDVDATHKGRDNIYSFIWNKRKIIILPNQLNGSTPMVEEKNMLTISHTPSDFASDLKEANVCAALIVKGEAQPVAEITEIPKEVHGLLSEFQSILGEPQHLPPLKEIQHRIDFIPGASLPNLPHYRMSPREHAILKEKIKELMQKGHICESISPCAVPALLTPKKDGSWRMCVDSRAINKITVRYRFSIPRLDDMLDQLSGAKVFTKLDLRSGYHQIRIRPGDEWKTAFKTKEGLYEWLVMPFELSNAPSTFMHLMNQVLRPFLSQFVVVYFDDILIYSKSEDEHFDHVRKVLEVLKQNELYVNLKKCVFLQKQLLFLGFIITSEGIHVDESKVSAVRDWPTPNTITEVRSFHGLATFYRKFVKNFSTIMAPITECLKKGRFQWNETVEASFKEIKEKLSQAPLLILSDFNKTFELECDASGVAELPGMEQIKDLYEDDDDFGQVWFKHLQGQPLGEEYVVQDGYLFKKDRLCIPRSSLRDKLIRELHSSDLSGHVGRDKTIANLQARYYWPQLKRDAGKFVQRCHVCQTYKGQVQNTGLYMPLAVPCAPWEDLSMDFVLGLPRTRRGNDAVYVVVDRFSKMAHFIPCRKTTDAHHVANLFFREIVRLHGVPRSMVSDRDSKFLAAFWLTLWKQFNTELKFSSTAHPQTDGQTEVVNKFLGNLIRCICGNKKGQWDLALSLAEFAYNNSKHRSTGKSPFSIVYTKVPRHVVDLLKLPSRENSRTAASFANNYSDLFKEVHDVLEASNQKYKQLTDKRRRPMSFEIGDRVMVYLRKERLPAGVHGKLRQRKYVPYSIVKKINDNAYVVDLPREMNISNTFNVADLSLYHPKQALYEDNLRSSSNQIGENDEGHSIDG</sequence>
<dbReference type="InterPro" id="IPR012337">
    <property type="entry name" value="RNaseH-like_sf"/>
</dbReference>
<evidence type="ECO:0000259" key="7">
    <source>
        <dbReference type="PROSITE" id="PS50158"/>
    </source>
</evidence>
<dbReference type="InterPro" id="IPR000477">
    <property type="entry name" value="RT_dom"/>
</dbReference>
<dbReference type="GO" id="GO:0004190">
    <property type="term" value="F:aspartic-type endopeptidase activity"/>
    <property type="evidence" value="ECO:0007669"/>
    <property type="project" value="UniProtKB-KW"/>
</dbReference>
<feature type="region of interest" description="Disordered" evidence="6">
    <location>
        <begin position="270"/>
        <end position="317"/>
    </location>
</feature>
<dbReference type="PANTHER" id="PTHR35046:SF18">
    <property type="entry name" value="RNA-DIRECTED DNA POLYMERASE"/>
    <property type="match status" value="1"/>
</dbReference>
<feature type="compositionally biased region" description="Polar residues" evidence="6">
    <location>
        <begin position="275"/>
        <end position="288"/>
    </location>
</feature>
<dbReference type="Gene3D" id="3.30.70.270">
    <property type="match status" value="2"/>
</dbReference>
<dbReference type="InterPro" id="IPR043128">
    <property type="entry name" value="Rev_trsase/Diguanyl_cyclase"/>
</dbReference>
<dbReference type="CDD" id="cd01647">
    <property type="entry name" value="RT_LTR"/>
    <property type="match status" value="1"/>
</dbReference>
<dbReference type="SUPFAM" id="SSF53098">
    <property type="entry name" value="Ribonuclease H-like"/>
    <property type="match status" value="1"/>
</dbReference>
<dbReference type="GO" id="GO:0008270">
    <property type="term" value="F:zinc ion binding"/>
    <property type="evidence" value="ECO:0007669"/>
    <property type="project" value="UniProtKB-KW"/>
</dbReference>
<evidence type="ECO:0000313" key="11">
    <source>
        <dbReference type="Proteomes" id="UP001341281"/>
    </source>
</evidence>
<dbReference type="GO" id="GO:0006508">
    <property type="term" value="P:proteolysis"/>
    <property type="evidence" value="ECO:0007669"/>
    <property type="project" value="UniProtKB-KW"/>
</dbReference>
<dbReference type="GO" id="GO:0015074">
    <property type="term" value="P:DNA integration"/>
    <property type="evidence" value="ECO:0007669"/>
    <property type="project" value="InterPro"/>
</dbReference>
<dbReference type="Pfam" id="PF24626">
    <property type="entry name" value="SH3_Tf2-1"/>
    <property type="match status" value="1"/>
</dbReference>
<keyword evidence="3" id="KW-0238">DNA-binding</keyword>
<evidence type="ECO:0000259" key="9">
    <source>
        <dbReference type="PROSITE" id="PS50994"/>
    </source>
</evidence>
<dbReference type="FunFam" id="3.30.70.270:FF:000026">
    <property type="entry name" value="Transposon Ty3-G Gag-Pol polyprotein"/>
    <property type="match status" value="1"/>
</dbReference>
<dbReference type="InterPro" id="IPR001878">
    <property type="entry name" value="Znf_CCHC"/>
</dbReference>
<keyword evidence="5" id="KW-0175">Coiled coil</keyword>
<dbReference type="FunFam" id="1.10.340.70:FF:000001">
    <property type="entry name" value="Retrovirus-related Pol polyprotein from transposon gypsy-like Protein"/>
    <property type="match status" value="1"/>
</dbReference>
<dbReference type="InterPro" id="IPR036875">
    <property type="entry name" value="Znf_CCHC_sf"/>
</dbReference>
<dbReference type="Proteomes" id="UP001341281">
    <property type="component" value="Chromosome 06"/>
</dbReference>
<dbReference type="Pfam" id="PF00078">
    <property type="entry name" value="RVT_1"/>
    <property type="match status" value="1"/>
</dbReference>
<dbReference type="SUPFAM" id="SSF56672">
    <property type="entry name" value="DNA/RNA polymerases"/>
    <property type="match status" value="1"/>
</dbReference>
<dbReference type="InterPro" id="IPR021109">
    <property type="entry name" value="Peptidase_aspartic_dom_sf"/>
</dbReference>
<evidence type="ECO:0008006" key="12">
    <source>
        <dbReference type="Google" id="ProtNLM"/>
    </source>
</evidence>
<dbReference type="InterPro" id="IPR005162">
    <property type="entry name" value="Retrotrans_gag_dom"/>
</dbReference>
<dbReference type="InterPro" id="IPR041588">
    <property type="entry name" value="Integrase_H2C2"/>
</dbReference>
<evidence type="ECO:0000259" key="8">
    <source>
        <dbReference type="PROSITE" id="PS50878"/>
    </source>
</evidence>
<dbReference type="Gene3D" id="2.40.70.10">
    <property type="entry name" value="Acid Proteases"/>
    <property type="match status" value="1"/>
</dbReference>
<feature type="coiled-coil region" evidence="5">
    <location>
        <begin position="1"/>
        <end position="28"/>
    </location>
</feature>
<keyword evidence="2" id="KW-0378">Hydrolase</keyword>
<keyword evidence="4" id="KW-0479">Metal-binding</keyword>
<dbReference type="Gene3D" id="3.30.420.10">
    <property type="entry name" value="Ribonuclease H-like superfamily/Ribonuclease H"/>
    <property type="match status" value="1"/>
</dbReference>
<protein>
    <recommendedName>
        <fullName evidence="12">RNA-directed DNA polymerase</fullName>
    </recommendedName>
</protein>
<evidence type="ECO:0000256" key="1">
    <source>
        <dbReference type="ARBA" id="ARBA00022670"/>
    </source>
</evidence>
<dbReference type="InterPro" id="IPR041577">
    <property type="entry name" value="RT_RNaseH_2"/>
</dbReference>
<dbReference type="Gene3D" id="3.10.10.10">
    <property type="entry name" value="HIV Type 1 Reverse Transcriptase, subunit A, domain 1"/>
    <property type="match status" value="1"/>
</dbReference>
<evidence type="ECO:0000256" key="5">
    <source>
        <dbReference type="SAM" id="Coils"/>
    </source>
</evidence>
<reference evidence="10 11" key="1">
    <citation type="submission" date="2024-02" db="EMBL/GenBank/DDBJ databases">
        <title>High-quality chromosome-scale genome assembly of Pensacola bahiagrass (Paspalum notatum Flugge var. saurae).</title>
        <authorList>
            <person name="Vega J.M."/>
            <person name="Podio M."/>
            <person name="Orjuela J."/>
            <person name="Siena L.A."/>
            <person name="Pessino S.C."/>
            <person name="Combes M.C."/>
            <person name="Mariac C."/>
            <person name="Albertini E."/>
            <person name="Pupilli F."/>
            <person name="Ortiz J.P.A."/>
            <person name="Leblanc O."/>
        </authorList>
    </citation>
    <scope>NUCLEOTIDE SEQUENCE [LARGE SCALE GENOMIC DNA]</scope>
    <source>
        <strain evidence="10">R1</strain>
        <tissue evidence="10">Leaf</tissue>
    </source>
</reference>
<feature type="compositionally biased region" description="Basic and acidic residues" evidence="6">
    <location>
        <begin position="40"/>
        <end position="49"/>
    </location>
</feature>
<dbReference type="Pfam" id="PF00665">
    <property type="entry name" value="rve"/>
    <property type="match status" value="1"/>
</dbReference>
<keyword evidence="2" id="KW-0064">Aspartyl protease</keyword>
<feature type="region of interest" description="Disordered" evidence="6">
    <location>
        <begin position="37"/>
        <end position="56"/>
    </location>
</feature>
<dbReference type="Gene3D" id="1.10.340.70">
    <property type="match status" value="1"/>
</dbReference>
<dbReference type="EMBL" id="CP144750">
    <property type="protein sequence ID" value="WVZ80346.1"/>
    <property type="molecule type" value="Genomic_DNA"/>
</dbReference>